<evidence type="ECO:0000256" key="3">
    <source>
        <dbReference type="ARBA" id="ARBA00022475"/>
    </source>
</evidence>
<evidence type="ECO:0000259" key="8">
    <source>
        <dbReference type="Pfam" id="PF09335"/>
    </source>
</evidence>
<reference evidence="9 10" key="1">
    <citation type="submission" date="2014-02" db="EMBL/GenBank/DDBJ databases">
        <title>The genome announcement of Streptomyces toyocaensis NRRL15009.</title>
        <authorList>
            <person name="Hong H.-J."/>
            <person name="Kwun M.J."/>
        </authorList>
    </citation>
    <scope>NUCLEOTIDE SEQUENCE [LARGE SCALE GENOMIC DNA]</scope>
    <source>
        <strain evidence="9 10">NRRL 15009</strain>
    </source>
</reference>
<proteinExistence type="inferred from homology"/>
<evidence type="ECO:0000256" key="1">
    <source>
        <dbReference type="ARBA" id="ARBA00004651"/>
    </source>
</evidence>
<feature type="transmembrane region" description="Helical" evidence="7">
    <location>
        <begin position="201"/>
        <end position="221"/>
    </location>
</feature>
<dbReference type="Pfam" id="PF09335">
    <property type="entry name" value="VTT_dom"/>
    <property type="match status" value="1"/>
</dbReference>
<feature type="transmembrane region" description="Helical" evidence="7">
    <location>
        <begin position="119"/>
        <end position="143"/>
    </location>
</feature>
<evidence type="ECO:0000313" key="9">
    <source>
        <dbReference type="EMBL" id="KES05930.1"/>
    </source>
</evidence>
<dbReference type="InterPro" id="IPR032816">
    <property type="entry name" value="VTT_dom"/>
</dbReference>
<comment type="similarity">
    <text evidence="2 7">Belongs to the TVP38/TMEM64 family.</text>
</comment>
<dbReference type="InterPro" id="IPR015414">
    <property type="entry name" value="TMEM64"/>
</dbReference>
<name>A0A081XQV7_STRTO</name>
<protein>
    <recommendedName>
        <fullName evidence="7">TVP38/TMEM64 family membrane protein</fullName>
    </recommendedName>
</protein>
<keyword evidence="6 7" id="KW-0472">Membrane</keyword>
<sequence length="262" mass="26631">MLDATTRSGGTAAVSPRAAANDLAVAVPTAAPTLAPATGFAARCARVLLSPWSRLSLLVVLLASAASAMLVLEPQRLLTDGWPDRLGGAAAVLAYAVAYGVCTVAFVPRPLLNLAAGALFASQLGLAAALGGTVLGAGLAFCLGRALGQEALRPLLRGRWLKAADDQLSRHGFRSMLAARLFPGIPFAASNYCAAVSRMGLLPFLLATALGSVPNTAAYVVAGARASTPTSPAFLIALACIAVPGLAGAAVAWRKRHKLRGR</sequence>
<comment type="caution">
    <text evidence="9">The sequence shown here is derived from an EMBL/GenBank/DDBJ whole genome shotgun (WGS) entry which is preliminary data.</text>
</comment>
<dbReference type="OrthoDB" id="4143972at2"/>
<evidence type="ECO:0000256" key="4">
    <source>
        <dbReference type="ARBA" id="ARBA00022692"/>
    </source>
</evidence>
<comment type="subcellular location">
    <subcellularLocation>
        <location evidence="1 7">Cell membrane</location>
        <topology evidence="1 7">Multi-pass membrane protein</topology>
    </subcellularLocation>
</comment>
<dbReference type="eggNOG" id="COG0398">
    <property type="taxonomic scope" value="Bacteria"/>
</dbReference>
<dbReference type="RefSeq" id="WP_037935051.1">
    <property type="nucleotide sequence ID" value="NZ_JBFADL010000079.1"/>
</dbReference>
<keyword evidence="5 7" id="KW-1133">Transmembrane helix</keyword>
<dbReference type="EMBL" id="JFCB01000014">
    <property type="protein sequence ID" value="KES05930.1"/>
    <property type="molecule type" value="Genomic_DNA"/>
</dbReference>
<dbReference type="PANTHER" id="PTHR12677:SF59">
    <property type="entry name" value="GOLGI APPARATUS MEMBRANE PROTEIN TVP38-RELATED"/>
    <property type="match status" value="1"/>
</dbReference>
<keyword evidence="4 7" id="KW-0812">Transmembrane</keyword>
<feature type="transmembrane region" description="Helical" evidence="7">
    <location>
        <begin position="233"/>
        <end position="253"/>
    </location>
</feature>
<keyword evidence="3 7" id="KW-1003">Cell membrane</keyword>
<feature type="transmembrane region" description="Helical" evidence="7">
    <location>
        <begin position="86"/>
        <end position="107"/>
    </location>
</feature>
<dbReference type="PANTHER" id="PTHR12677">
    <property type="entry name" value="GOLGI APPARATUS MEMBRANE PROTEIN TVP38-RELATED"/>
    <property type="match status" value="1"/>
</dbReference>
<evidence type="ECO:0000313" key="10">
    <source>
        <dbReference type="Proteomes" id="UP000028341"/>
    </source>
</evidence>
<feature type="domain" description="VTT" evidence="8">
    <location>
        <begin position="107"/>
        <end position="224"/>
    </location>
</feature>
<evidence type="ECO:0000256" key="6">
    <source>
        <dbReference type="ARBA" id="ARBA00023136"/>
    </source>
</evidence>
<keyword evidence="10" id="KW-1185">Reference proteome</keyword>
<gene>
    <name evidence="9" type="ORF">BU52_17600</name>
</gene>
<feature type="transmembrane region" description="Helical" evidence="7">
    <location>
        <begin position="55"/>
        <end position="74"/>
    </location>
</feature>
<evidence type="ECO:0000256" key="7">
    <source>
        <dbReference type="RuleBase" id="RU366058"/>
    </source>
</evidence>
<dbReference type="AlphaFoldDB" id="A0A081XQV7"/>
<evidence type="ECO:0000256" key="2">
    <source>
        <dbReference type="ARBA" id="ARBA00008640"/>
    </source>
</evidence>
<dbReference type="GO" id="GO:0005886">
    <property type="term" value="C:plasma membrane"/>
    <property type="evidence" value="ECO:0007669"/>
    <property type="project" value="UniProtKB-SubCell"/>
</dbReference>
<dbReference type="STRING" id="55952.BU52_17600"/>
<accession>A0A081XQV7</accession>
<dbReference type="Proteomes" id="UP000028341">
    <property type="component" value="Unassembled WGS sequence"/>
</dbReference>
<evidence type="ECO:0000256" key="5">
    <source>
        <dbReference type="ARBA" id="ARBA00022989"/>
    </source>
</evidence>
<organism evidence="9 10">
    <name type="scientific">Streptomyces toyocaensis</name>
    <dbReference type="NCBI Taxonomy" id="55952"/>
    <lineage>
        <taxon>Bacteria</taxon>
        <taxon>Bacillati</taxon>
        <taxon>Actinomycetota</taxon>
        <taxon>Actinomycetes</taxon>
        <taxon>Kitasatosporales</taxon>
        <taxon>Streptomycetaceae</taxon>
        <taxon>Streptomyces</taxon>
    </lineage>
</organism>